<keyword evidence="2" id="KW-0548">Nucleotidyltransferase</keyword>
<sequence length="319" mass="37664">MEIQKSPLYKLSNKNYLKYLLKIPDKKFFKQSYITQLITPYIDNKNGKKRLIEVPDLELKKIQSRLKNILSLLQMPNYVFSGVKGRSYYDNAYLHKGNKYVCKIDLESFFPNISREKVYLFFLTYFKCSSDIAYILTNLTTVDLTRTKIKNNKKLEKFLEYKNIFCKNHLISGSPASQLLSYLVNKDMFDEIYNLANKNSINVSIYVDDIIFSSFNKISYDFIKQIKRIINKYNYNISNSKFKRYLNGYPKRITGVIIDKNGQLSIPNSLRLKIIKEFEYLKSHPNDSKSKIRLRGLILSSRQIEPNAFVGIYKYLKKF</sequence>
<dbReference type="PROSITE" id="PS50878">
    <property type="entry name" value="RT_POL"/>
    <property type="match status" value="1"/>
</dbReference>
<protein>
    <recommendedName>
        <fullName evidence="8">Reverse transcriptase domain-containing protein</fullName>
    </recommendedName>
</protein>
<evidence type="ECO:0000256" key="7">
    <source>
        <dbReference type="ARBA" id="ARBA00034120"/>
    </source>
</evidence>
<dbReference type="OrthoDB" id="9788687at2"/>
<dbReference type="eggNOG" id="COG3344">
    <property type="taxonomic scope" value="Bacteria"/>
</dbReference>
<dbReference type="Proteomes" id="UP000005178">
    <property type="component" value="Unassembled WGS sequence"/>
</dbReference>
<dbReference type="GO" id="GO:0003964">
    <property type="term" value="F:RNA-directed DNA polymerase activity"/>
    <property type="evidence" value="ECO:0007669"/>
    <property type="project" value="UniProtKB-KW"/>
</dbReference>
<keyword evidence="5" id="KW-0695">RNA-directed DNA polymerase</keyword>
<organism evidence="9 10">
    <name type="scientific">Anaerofustis stercorihominis DSM 17244</name>
    <dbReference type="NCBI Taxonomy" id="445971"/>
    <lineage>
        <taxon>Bacteria</taxon>
        <taxon>Bacillati</taxon>
        <taxon>Bacillota</taxon>
        <taxon>Clostridia</taxon>
        <taxon>Eubacteriales</taxon>
        <taxon>Eubacteriaceae</taxon>
        <taxon>Anaerofustis</taxon>
    </lineage>
</organism>
<evidence type="ECO:0000259" key="8">
    <source>
        <dbReference type="PROSITE" id="PS50878"/>
    </source>
</evidence>
<reference evidence="9" key="2">
    <citation type="submission" date="2013-08" db="EMBL/GenBank/DDBJ databases">
        <title>Draft genome sequence of Anaerofustis stercorihominis (DSM 17244).</title>
        <authorList>
            <person name="Sudarsanam P."/>
            <person name="Ley R."/>
            <person name="Guruge J."/>
            <person name="Turnbaugh P.J."/>
            <person name="Mahowald M."/>
            <person name="Liep D."/>
            <person name="Gordon J."/>
        </authorList>
    </citation>
    <scope>NUCLEOTIDE SEQUENCE</scope>
    <source>
        <strain evidence="9">DSM 17244</strain>
    </source>
</reference>
<evidence type="ECO:0000313" key="9">
    <source>
        <dbReference type="EMBL" id="EDS72843.1"/>
    </source>
</evidence>
<evidence type="ECO:0000256" key="4">
    <source>
        <dbReference type="ARBA" id="ARBA00022842"/>
    </source>
</evidence>
<keyword evidence="1" id="KW-0808">Transferase</keyword>
<dbReference type="PRINTS" id="PR00866">
    <property type="entry name" value="RNADNAPOLMS"/>
</dbReference>
<dbReference type="GO" id="GO:0051607">
    <property type="term" value="P:defense response to virus"/>
    <property type="evidence" value="ECO:0007669"/>
    <property type="project" value="UniProtKB-KW"/>
</dbReference>
<reference evidence="9" key="1">
    <citation type="submission" date="2008-01" db="EMBL/GenBank/DDBJ databases">
        <authorList>
            <person name="Fulton L."/>
            <person name="Clifton S."/>
            <person name="Fulton B."/>
            <person name="Xu J."/>
            <person name="Minx P."/>
            <person name="Pepin K.H."/>
            <person name="Johnson M."/>
            <person name="Thiruvilangam P."/>
            <person name="Bhonagiri V."/>
            <person name="Nash W.E."/>
            <person name="Mardis E.R."/>
            <person name="Wilson R.K."/>
        </authorList>
    </citation>
    <scope>NUCLEOTIDE SEQUENCE [LARGE SCALE GENOMIC DNA]</scope>
    <source>
        <strain evidence="9">DSM 17244</strain>
    </source>
</reference>
<name>B1C756_9FIRM</name>
<dbReference type="HOGENOM" id="CLU_028398_0_0_9"/>
<evidence type="ECO:0000256" key="6">
    <source>
        <dbReference type="ARBA" id="ARBA00023118"/>
    </source>
</evidence>
<dbReference type="InterPro" id="IPR000123">
    <property type="entry name" value="Reverse_transcriptase_msDNA"/>
</dbReference>
<dbReference type="GeneID" id="97999485"/>
<dbReference type="SUPFAM" id="SSF56672">
    <property type="entry name" value="DNA/RNA polymerases"/>
    <property type="match status" value="1"/>
</dbReference>
<evidence type="ECO:0000313" key="10">
    <source>
        <dbReference type="Proteomes" id="UP000005178"/>
    </source>
</evidence>
<dbReference type="Pfam" id="PF00078">
    <property type="entry name" value="RVT_1"/>
    <property type="match status" value="1"/>
</dbReference>
<gene>
    <name evidence="9" type="ORF">ANASTE_00554</name>
</gene>
<evidence type="ECO:0000256" key="2">
    <source>
        <dbReference type="ARBA" id="ARBA00022695"/>
    </source>
</evidence>
<keyword evidence="3" id="KW-0479">Metal-binding</keyword>
<dbReference type="AlphaFoldDB" id="B1C756"/>
<keyword evidence="10" id="KW-1185">Reference proteome</keyword>
<keyword evidence="6" id="KW-0051">Antiviral defense</keyword>
<dbReference type="InterPro" id="IPR043502">
    <property type="entry name" value="DNA/RNA_pol_sf"/>
</dbReference>
<evidence type="ECO:0000256" key="5">
    <source>
        <dbReference type="ARBA" id="ARBA00022918"/>
    </source>
</evidence>
<dbReference type="GO" id="GO:0046872">
    <property type="term" value="F:metal ion binding"/>
    <property type="evidence" value="ECO:0007669"/>
    <property type="project" value="UniProtKB-KW"/>
</dbReference>
<keyword evidence="4" id="KW-0460">Magnesium</keyword>
<feature type="domain" description="Reverse transcriptase" evidence="8">
    <location>
        <begin position="1"/>
        <end position="258"/>
    </location>
</feature>
<comment type="caution">
    <text evidence="9">The sequence shown here is derived from an EMBL/GenBank/DDBJ whole genome shotgun (WGS) entry which is preliminary data.</text>
</comment>
<accession>B1C756</accession>
<proteinExistence type="inferred from homology"/>
<dbReference type="InterPro" id="IPR000477">
    <property type="entry name" value="RT_dom"/>
</dbReference>
<dbReference type="EMBL" id="ABIL02000005">
    <property type="protein sequence ID" value="EDS72843.1"/>
    <property type="molecule type" value="Genomic_DNA"/>
</dbReference>
<dbReference type="RefSeq" id="WP_007049007.1">
    <property type="nucleotide sequence ID" value="NZ_DS560015.1"/>
</dbReference>
<comment type="similarity">
    <text evidence="7">Belongs to the bacterial reverse transcriptase family.</text>
</comment>
<dbReference type="CDD" id="cd03487">
    <property type="entry name" value="RT_Bac_retron_II"/>
    <property type="match status" value="1"/>
</dbReference>
<dbReference type="GO" id="GO:0003723">
    <property type="term" value="F:RNA binding"/>
    <property type="evidence" value="ECO:0007669"/>
    <property type="project" value="InterPro"/>
</dbReference>
<evidence type="ECO:0000256" key="1">
    <source>
        <dbReference type="ARBA" id="ARBA00022679"/>
    </source>
</evidence>
<evidence type="ECO:0000256" key="3">
    <source>
        <dbReference type="ARBA" id="ARBA00022723"/>
    </source>
</evidence>